<comment type="caution">
    <text evidence="1">The sequence shown here is derived from an EMBL/GenBank/DDBJ whole genome shotgun (WGS) entry which is preliminary data.</text>
</comment>
<dbReference type="AlphaFoldDB" id="A0A7X8SH77"/>
<dbReference type="SUPFAM" id="SSF48452">
    <property type="entry name" value="TPR-like"/>
    <property type="match status" value="1"/>
</dbReference>
<sequence length="540" mass="63351">MLRYNSPYLFFIFLFFCITSTINAQFLEEENYKFQEANNVLHKIAFTKGDNRPIPQLKISIEPKYVAKYYPGESQHFIYLDEKVYDLCATLGSDSLNALACIIGHELGHYYEDHIQSFGLSDTDVTHSKTELEDDADKFGLFYGAVAGFNTPKTFAKILDKIYDEYHRDSHLKGYPELKQRKKIINKAINEVDVFIHVYKVGQMLYAIGKYEEAYQCLEYILNHYPSKLIYNNLGVCQLKIYMNKVQSKEIYPYIYPFEFDVRVKRKVPNTDLRSRDFNFSEIDLAIQNFKKAIQLDPLYETGYINLACAYSIKGNQDAASGTIFELESELQLEGKSISENAYMVKGISKALNENYEEASKYFQHLTTNSDINNYNKKVLDAEVKKENSYFDNFMAWVEEYISTETPIEKETIVINSNKEKIRKLLPKDLEVDKRYHKTDLGNWSMLYYSEQDDYSMFIFRGKTTEIKLLEAMDNYPLTTQKGIKVKDNIAKVRSSEYYGYPTFRWNNKPHTILTYDTGRIAFTFEDQKLVNWFRWEVLD</sequence>
<dbReference type="InterPro" id="IPR011990">
    <property type="entry name" value="TPR-like_helical_dom_sf"/>
</dbReference>
<dbReference type="Gene3D" id="1.25.40.10">
    <property type="entry name" value="Tetratricopeptide repeat domain"/>
    <property type="match status" value="1"/>
</dbReference>
<dbReference type="EMBL" id="JABAIL010000001">
    <property type="protein sequence ID" value="NLR90067.1"/>
    <property type="molecule type" value="Genomic_DNA"/>
</dbReference>
<dbReference type="RefSeq" id="WP_168880745.1">
    <property type="nucleotide sequence ID" value="NZ_JABAIL010000001.1"/>
</dbReference>
<protein>
    <recommendedName>
        <fullName evidence="3">Tetratricopeptide repeat-containing protein</fullName>
    </recommendedName>
</protein>
<keyword evidence="2" id="KW-1185">Reference proteome</keyword>
<organism evidence="1 2">
    <name type="scientific">Flammeovirga agarivorans</name>
    <dbReference type="NCBI Taxonomy" id="2726742"/>
    <lineage>
        <taxon>Bacteria</taxon>
        <taxon>Pseudomonadati</taxon>
        <taxon>Bacteroidota</taxon>
        <taxon>Cytophagia</taxon>
        <taxon>Cytophagales</taxon>
        <taxon>Flammeovirgaceae</taxon>
        <taxon>Flammeovirga</taxon>
    </lineage>
</organism>
<dbReference type="Proteomes" id="UP000585050">
    <property type="component" value="Unassembled WGS sequence"/>
</dbReference>
<evidence type="ECO:0000313" key="2">
    <source>
        <dbReference type="Proteomes" id="UP000585050"/>
    </source>
</evidence>
<evidence type="ECO:0000313" key="1">
    <source>
        <dbReference type="EMBL" id="NLR90067.1"/>
    </source>
</evidence>
<evidence type="ECO:0008006" key="3">
    <source>
        <dbReference type="Google" id="ProtNLM"/>
    </source>
</evidence>
<reference evidence="1 2" key="1">
    <citation type="submission" date="2020-04" db="EMBL/GenBank/DDBJ databases">
        <title>Flammeovirga sp. SR4, a novel species isolated from seawater.</title>
        <authorList>
            <person name="Wang X."/>
        </authorList>
    </citation>
    <scope>NUCLEOTIDE SEQUENCE [LARGE SCALE GENOMIC DNA]</scope>
    <source>
        <strain evidence="1 2">SR4</strain>
    </source>
</reference>
<gene>
    <name evidence="1" type="ORF">HGP29_02570</name>
</gene>
<proteinExistence type="predicted"/>
<accession>A0A7X8SH77</accession>
<name>A0A7X8SH77_9BACT</name>